<evidence type="ECO:0000256" key="2">
    <source>
        <dbReference type="ARBA" id="ARBA00022448"/>
    </source>
</evidence>
<evidence type="ECO:0000256" key="1">
    <source>
        <dbReference type="ARBA" id="ARBA00004571"/>
    </source>
</evidence>
<dbReference type="InterPro" id="IPR037066">
    <property type="entry name" value="Plug_dom_sf"/>
</dbReference>
<feature type="chain" id="PRO_5035215329" evidence="12">
    <location>
        <begin position="26"/>
        <end position="623"/>
    </location>
</feature>
<evidence type="ECO:0000256" key="6">
    <source>
        <dbReference type="ARBA" id="ARBA00023065"/>
    </source>
</evidence>
<name>A0A8J6T8D0_9BACT</name>
<evidence type="ECO:0000256" key="8">
    <source>
        <dbReference type="ARBA" id="ARBA00023136"/>
    </source>
</evidence>
<evidence type="ECO:0000256" key="3">
    <source>
        <dbReference type="ARBA" id="ARBA00022452"/>
    </source>
</evidence>
<evidence type="ECO:0000313" key="16">
    <source>
        <dbReference type="Proteomes" id="UP000603545"/>
    </source>
</evidence>
<keyword evidence="9 10" id="KW-0998">Cell outer membrane</keyword>
<feature type="domain" description="TonB-dependent receptor plug" evidence="14">
    <location>
        <begin position="49"/>
        <end position="156"/>
    </location>
</feature>
<keyword evidence="6" id="KW-0406">Ion transport</keyword>
<comment type="subcellular location">
    <subcellularLocation>
        <location evidence="1 10">Cell outer membrane</location>
        <topology evidence="1 10">Multi-pass membrane protein</topology>
    </subcellularLocation>
</comment>
<evidence type="ECO:0000256" key="5">
    <source>
        <dbReference type="ARBA" id="ARBA00022729"/>
    </source>
</evidence>
<dbReference type="Proteomes" id="UP000603545">
    <property type="component" value="Unassembled WGS sequence"/>
</dbReference>
<feature type="signal peptide" evidence="12">
    <location>
        <begin position="1"/>
        <end position="25"/>
    </location>
</feature>
<dbReference type="GO" id="GO:0006811">
    <property type="term" value="P:monoatomic ion transport"/>
    <property type="evidence" value="ECO:0007669"/>
    <property type="project" value="UniProtKB-KW"/>
</dbReference>
<evidence type="ECO:0000259" key="13">
    <source>
        <dbReference type="Pfam" id="PF00593"/>
    </source>
</evidence>
<dbReference type="GO" id="GO:0015889">
    <property type="term" value="P:cobalamin transport"/>
    <property type="evidence" value="ECO:0007669"/>
    <property type="project" value="TreeGrafter"/>
</dbReference>
<keyword evidence="15" id="KW-0675">Receptor</keyword>
<dbReference type="GO" id="GO:0009279">
    <property type="term" value="C:cell outer membrane"/>
    <property type="evidence" value="ECO:0007669"/>
    <property type="project" value="UniProtKB-SubCell"/>
</dbReference>
<dbReference type="SUPFAM" id="SSF56935">
    <property type="entry name" value="Porins"/>
    <property type="match status" value="1"/>
</dbReference>
<dbReference type="InterPro" id="IPR036942">
    <property type="entry name" value="Beta-barrel_TonB_sf"/>
</dbReference>
<dbReference type="Pfam" id="PF07715">
    <property type="entry name" value="Plug"/>
    <property type="match status" value="1"/>
</dbReference>
<dbReference type="CDD" id="cd01347">
    <property type="entry name" value="ligand_gated_channel"/>
    <property type="match status" value="1"/>
</dbReference>
<dbReference type="PANTHER" id="PTHR30069">
    <property type="entry name" value="TONB-DEPENDENT OUTER MEMBRANE RECEPTOR"/>
    <property type="match status" value="1"/>
</dbReference>
<dbReference type="InterPro" id="IPR012910">
    <property type="entry name" value="Plug_dom"/>
</dbReference>
<dbReference type="Pfam" id="PF00593">
    <property type="entry name" value="TonB_dep_Rec_b-barrel"/>
    <property type="match status" value="1"/>
</dbReference>
<keyword evidence="2 10" id="KW-0813">Transport</keyword>
<dbReference type="PANTHER" id="PTHR30069:SF53">
    <property type="entry name" value="COLICIN I RECEPTOR-RELATED"/>
    <property type="match status" value="1"/>
</dbReference>
<keyword evidence="5 12" id="KW-0732">Signal</keyword>
<dbReference type="InterPro" id="IPR000531">
    <property type="entry name" value="Beta-barrel_TonB"/>
</dbReference>
<proteinExistence type="inferred from homology"/>
<keyword evidence="8 10" id="KW-0472">Membrane</keyword>
<evidence type="ECO:0000256" key="4">
    <source>
        <dbReference type="ARBA" id="ARBA00022692"/>
    </source>
</evidence>
<comment type="caution">
    <text evidence="15">The sequence shown here is derived from an EMBL/GenBank/DDBJ whole genome shotgun (WGS) entry which is preliminary data.</text>
</comment>
<dbReference type="EMBL" id="JACNLL010000075">
    <property type="protein sequence ID" value="MBC8200097.1"/>
    <property type="molecule type" value="Genomic_DNA"/>
</dbReference>
<dbReference type="AlphaFoldDB" id="A0A8J6T8D0"/>
<dbReference type="Gene3D" id="2.40.170.20">
    <property type="entry name" value="TonB-dependent receptor, beta-barrel domain"/>
    <property type="match status" value="1"/>
</dbReference>
<keyword evidence="4 10" id="KW-0812">Transmembrane</keyword>
<gene>
    <name evidence="15" type="ORF">H8E80_08680</name>
</gene>
<evidence type="ECO:0000256" key="11">
    <source>
        <dbReference type="RuleBase" id="RU003357"/>
    </source>
</evidence>
<protein>
    <submittedName>
        <fullName evidence="15">TonB-dependent receptor</fullName>
    </submittedName>
</protein>
<dbReference type="Gene3D" id="2.170.130.10">
    <property type="entry name" value="TonB-dependent receptor, plug domain"/>
    <property type="match status" value="1"/>
</dbReference>
<dbReference type="InterPro" id="IPR039426">
    <property type="entry name" value="TonB-dep_rcpt-like"/>
</dbReference>
<evidence type="ECO:0000313" key="15">
    <source>
        <dbReference type="EMBL" id="MBC8200097.1"/>
    </source>
</evidence>
<comment type="similarity">
    <text evidence="10 11">Belongs to the TonB-dependent receptor family.</text>
</comment>
<evidence type="ECO:0000256" key="12">
    <source>
        <dbReference type="SAM" id="SignalP"/>
    </source>
</evidence>
<sequence length="623" mass="69503">MKKLLNCVAVLLVFMFLSLPVPIFAQEEGDVVTMEETVVTASRLEESLKYSPDSVTIVTGEEIQKKGKKTVIDVLRDVPGVFVKQNGSPGGSSSIYTRGTNNAHTLIMIDGVRVGDPMATDGKMSIADLSTDNIERIEIVRGAQSVLYGSDAIGGVINIITKKGEGKPKFYLSSEGGSFETFRERAGVSGSNDKVNYAASVSRLDVKRVSRADEDLGNIERDYYNDTNISARVDGRISETVGVGFSVRHSESAMDYDDSGTDADKVQDTDITSISTNFNQDIFDWWQHIIKFGITETKREYTKNNGVFDGTYNGTIKLASWQHNFFIGEIDTITAGFDYQEENGDSQSPWGNITNKSVNTKSFFVQNKLTPFKALSFTLGARHDDHQTFGGEDTYKGALAYLYEKTGTKVRGSYGTGFRAPSLYQLYSSYGDPNLKPEESKGYDAGIDQELFDKKVLLSATYFHTKIDDLIDYNSSTSKYYNVGKVKTEGWETGFSVKPVTWLSFNAHYTYTEAKNEDETDANNGKYLRYRTQHTGGASLNIKPLEKLNVNLNAQYVGKRYREKDNSESMPAYTLYNLVASYDVMEWLKIFGRVENLTDKKYQSIYKYGEPGIGFYGGVKVTF</sequence>
<keyword evidence="7 11" id="KW-0798">TonB box</keyword>
<accession>A0A8J6T8D0</accession>
<evidence type="ECO:0000256" key="7">
    <source>
        <dbReference type="ARBA" id="ARBA00023077"/>
    </source>
</evidence>
<evidence type="ECO:0000259" key="14">
    <source>
        <dbReference type="Pfam" id="PF07715"/>
    </source>
</evidence>
<reference evidence="15 16" key="1">
    <citation type="submission" date="2020-08" db="EMBL/GenBank/DDBJ databases">
        <title>Bridging the membrane lipid divide: bacteria of the FCB group superphylum have the potential to synthesize archaeal ether lipids.</title>
        <authorList>
            <person name="Villanueva L."/>
            <person name="Von Meijenfeldt F.A.B."/>
            <person name="Westbye A.B."/>
            <person name="Yadav S."/>
            <person name="Hopmans E.C."/>
            <person name="Dutilh B.E."/>
            <person name="Sinninghe Damste J.S."/>
        </authorList>
    </citation>
    <scope>NUCLEOTIDE SEQUENCE [LARGE SCALE GENOMIC DNA]</scope>
    <source>
        <strain evidence="15">NIOZ-UU82</strain>
    </source>
</reference>
<keyword evidence="3 10" id="KW-1134">Transmembrane beta strand</keyword>
<evidence type="ECO:0000256" key="10">
    <source>
        <dbReference type="PROSITE-ProRule" id="PRU01360"/>
    </source>
</evidence>
<evidence type="ECO:0000256" key="9">
    <source>
        <dbReference type="ARBA" id="ARBA00023237"/>
    </source>
</evidence>
<dbReference type="PROSITE" id="PS52016">
    <property type="entry name" value="TONB_DEPENDENT_REC_3"/>
    <property type="match status" value="1"/>
</dbReference>
<organism evidence="15 16">
    <name type="scientific">Candidatus Desulfaltia bathyphila</name>
    <dbReference type="NCBI Taxonomy" id="2841697"/>
    <lineage>
        <taxon>Bacteria</taxon>
        <taxon>Pseudomonadati</taxon>
        <taxon>Thermodesulfobacteriota</taxon>
        <taxon>Desulfobacteria</taxon>
        <taxon>Desulfobacterales</taxon>
        <taxon>Desulfobacterales incertae sedis</taxon>
        <taxon>Candidatus Desulfaltia</taxon>
    </lineage>
</organism>
<feature type="domain" description="TonB-dependent receptor-like beta-barrel" evidence="13">
    <location>
        <begin position="241"/>
        <end position="597"/>
    </location>
</feature>